<reference evidence="8 9" key="1">
    <citation type="submission" date="2013-02" db="EMBL/GenBank/DDBJ databases">
        <title>The Genome Sequence of Plasmodium inui San Antonio 1.</title>
        <authorList>
            <consortium name="The Broad Institute Genome Sequencing Platform"/>
            <consortium name="The Broad Institute Genome Sequencing Center for Infectious Disease"/>
            <person name="Neafsey D."/>
            <person name="Cheeseman I."/>
            <person name="Volkman S."/>
            <person name="Adams J."/>
            <person name="Walker B."/>
            <person name="Young S.K."/>
            <person name="Zeng Q."/>
            <person name="Gargeya S."/>
            <person name="Fitzgerald M."/>
            <person name="Haas B."/>
            <person name="Abouelleil A."/>
            <person name="Alvarado L."/>
            <person name="Arachchi H.M."/>
            <person name="Berlin A.M."/>
            <person name="Chapman S.B."/>
            <person name="Dewar J."/>
            <person name="Goldberg J."/>
            <person name="Griggs A."/>
            <person name="Gujja S."/>
            <person name="Hansen M."/>
            <person name="Howarth C."/>
            <person name="Imamovic A."/>
            <person name="Larimer J."/>
            <person name="McCowan C."/>
            <person name="Murphy C."/>
            <person name="Neiman D."/>
            <person name="Pearson M."/>
            <person name="Priest M."/>
            <person name="Roberts A."/>
            <person name="Saif S."/>
            <person name="Shea T."/>
            <person name="Sisk P."/>
            <person name="Sykes S."/>
            <person name="Wortman J."/>
            <person name="Nusbaum C."/>
            <person name="Birren B."/>
        </authorList>
    </citation>
    <scope>NUCLEOTIDE SEQUENCE [LARGE SCALE GENOMIC DNA]</scope>
    <source>
        <strain evidence="8 9">San Antonio 1</strain>
    </source>
</reference>
<accession>W7A0N0</accession>
<dbReference type="OrthoDB" id="16679at2759"/>
<comment type="similarity">
    <text evidence="2">Belongs to the RAMP4 family.</text>
</comment>
<comment type="subcellular location">
    <subcellularLocation>
        <location evidence="1">Endoplasmic reticulum membrane</location>
        <topology evidence="1">Single-pass membrane protein</topology>
    </subcellularLocation>
</comment>
<dbReference type="Proteomes" id="UP000030640">
    <property type="component" value="Unassembled WGS sequence"/>
</dbReference>
<dbReference type="PANTHER" id="PTHR15601">
    <property type="entry name" value="STRESS ASSOCIATED ENDOPLASMIC RETICULUM PROTEIN SERP1/RAMP4"/>
    <property type="match status" value="1"/>
</dbReference>
<evidence type="ECO:0000256" key="1">
    <source>
        <dbReference type="ARBA" id="ARBA00004389"/>
    </source>
</evidence>
<keyword evidence="4" id="KW-0256">Endoplasmic reticulum</keyword>
<evidence type="ECO:0000256" key="3">
    <source>
        <dbReference type="ARBA" id="ARBA00022692"/>
    </source>
</evidence>
<dbReference type="RefSeq" id="XP_008816528.1">
    <property type="nucleotide sequence ID" value="XM_008818306.1"/>
</dbReference>
<name>W7A0N0_9APIC</name>
<dbReference type="EMBL" id="KI965469">
    <property type="protein sequence ID" value="EUD66722.1"/>
    <property type="molecule type" value="Genomic_DNA"/>
</dbReference>
<evidence type="ECO:0000256" key="7">
    <source>
        <dbReference type="SAM" id="Phobius"/>
    </source>
</evidence>
<protein>
    <recommendedName>
        <fullName evidence="10">Ribosome associated membrane protein RAMP4</fullName>
    </recommendedName>
</protein>
<keyword evidence="6 7" id="KW-0472">Membrane</keyword>
<evidence type="ECO:0000256" key="4">
    <source>
        <dbReference type="ARBA" id="ARBA00022824"/>
    </source>
</evidence>
<dbReference type="AlphaFoldDB" id="W7A0N0"/>
<dbReference type="GO" id="GO:0030968">
    <property type="term" value="P:endoplasmic reticulum unfolded protein response"/>
    <property type="evidence" value="ECO:0007669"/>
    <property type="project" value="TreeGrafter"/>
</dbReference>
<evidence type="ECO:0008006" key="10">
    <source>
        <dbReference type="Google" id="ProtNLM"/>
    </source>
</evidence>
<dbReference type="GO" id="GO:0005789">
    <property type="term" value="C:endoplasmic reticulum membrane"/>
    <property type="evidence" value="ECO:0007669"/>
    <property type="project" value="UniProtKB-SubCell"/>
</dbReference>
<sequence length="102" mass="11750">MDSLTDFAKNFKERSLYKSFKKVQKKYKLRFLGKMASNRKINQKVDAFDNNITHRGNVPPSLVKKGKKHPVGPILLVIFIFVVIGSVIIQMLSMIHKSKVFE</sequence>
<keyword evidence="5 7" id="KW-1133">Transmembrane helix</keyword>
<proteinExistence type="inferred from homology"/>
<evidence type="ECO:0000256" key="2">
    <source>
        <dbReference type="ARBA" id="ARBA00005500"/>
    </source>
</evidence>
<dbReference type="PANTHER" id="PTHR15601:SF0">
    <property type="entry name" value="GEO09675P1"/>
    <property type="match status" value="1"/>
</dbReference>
<dbReference type="InterPro" id="IPR010580">
    <property type="entry name" value="ER_stress-assoc"/>
</dbReference>
<gene>
    <name evidence="8" type="ORF">C922_02707</name>
</gene>
<feature type="transmembrane region" description="Helical" evidence="7">
    <location>
        <begin position="74"/>
        <end position="95"/>
    </location>
</feature>
<dbReference type="Pfam" id="PF06624">
    <property type="entry name" value="RAMP4"/>
    <property type="match status" value="1"/>
</dbReference>
<keyword evidence="9" id="KW-1185">Reference proteome</keyword>
<keyword evidence="3 7" id="KW-0812">Transmembrane</keyword>
<dbReference type="GeneID" id="20037981"/>
<evidence type="ECO:0000313" key="9">
    <source>
        <dbReference type="Proteomes" id="UP000030640"/>
    </source>
</evidence>
<evidence type="ECO:0000256" key="6">
    <source>
        <dbReference type="ARBA" id="ARBA00023136"/>
    </source>
</evidence>
<evidence type="ECO:0000313" key="8">
    <source>
        <dbReference type="EMBL" id="EUD66722.1"/>
    </source>
</evidence>
<organism evidence="8 9">
    <name type="scientific">Plasmodium inui San Antonio 1</name>
    <dbReference type="NCBI Taxonomy" id="1237626"/>
    <lineage>
        <taxon>Eukaryota</taxon>
        <taxon>Sar</taxon>
        <taxon>Alveolata</taxon>
        <taxon>Apicomplexa</taxon>
        <taxon>Aconoidasida</taxon>
        <taxon>Haemosporida</taxon>
        <taxon>Plasmodiidae</taxon>
        <taxon>Plasmodium</taxon>
        <taxon>Plasmodium (Plasmodium)</taxon>
    </lineage>
</organism>
<dbReference type="VEuPathDB" id="PlasmoDB:C922_02707"/>
<evidence type="ECO:0000256" key="5">
    <source>
        <dbReference type="ARBA" id="ARBA00022989"/>
    </source>
</evidence>